<name>A0A1G2H254_9BACT</name>
<sequence>MLNKELISYFDHEAEKRDAWRARNWYYHAMLQKLIRFIVPEGETILELGSGTGDLLVDLKPSRGVGVDISPKMVEIAAKKYPHVEWKVGDAAEILLGEKFEYIIISDLIGYLDDVEHLFTSLERVCHEHTRVVITYYNYLWEPLLRLGEFLHMKSRQPLQNWLSARDIENMLTLGGFEVVKRGKKMIFPLHIPLLSTFLNGFVGNLPLISSLGLIQYVVARQIPRVKKEYSVSVIVPARNERGNIRGAVERMPQFGAYQEIIFIEGGSTDGTYEEIERICKEYAGRKNIRFAKQDGNGKGDAVRKGFSMAKGDVLMILDADLTVRPEDLPKFYNALASGKGEFINGSRLVYQLEDESMRFLNMIGNKFFSLVFSWLLGQRIKDTLCGTKVLLKKDYEKISAGRSYFGDFDPFGDFDLLFGAAKLNLKIVEIPVRYQARTYGTTNIQRWKHGWLLLKMTAFAMRKIKFI</sequence>
<dbReference type="Pfam" id="PF13489">
    <property type="entry name" value="Methyltransf_23"/>
    <property type="match status" value="1"/>
</dbReference>
<dbReference type="GO" id="GO:0006487">
    <property type="term" value="P:protein N-linked glycosylation"/>
    <property type="evidence" value="ECO:0007669"/>
    <property type="project" value="TreeGrafter"/>
</dbReference>
<proteinExistence type="predicted"/>
<dbReference type="SUPFAM" id="SSF53448">
    <property type="entry name" value="Nucleotide-diphospho-sugar transferases"/>
    <property type="match status" value="1"/>
</dbReference>
<dbReference type="InterPro" id="IPR029044">
    <property type="entry name" value="Nucleotide-diphossugar_trans"/>
</dbReference>
<dbReference type="STRING" id="1802128.A3H64_02010"/>
<dbReference type="PANTHER" id="PTHR10859:SF91">
    <property type="entry name" value="DOLICHYL-PHOSPHATE BETA-GLUCOSYLTRANSFERASE"/>
    <property type="match status" value="1"/>
</dbReference>
<organism evidence="2 3">
    <name type="scientific">Candidatus Ryanbacteria bacterium RIFCSPLOWO2_02_FULL_45_11c</name>
    <dbReference type="NCBI Taxonomy" id="1802128"/>
    <lineage>
        <taxon>Bacteria</taxon>
        <taxon>Candidatus Ryaniibacteriota</taxon>
    </lineage>
</organism>
<dbReference type="EMBL" id="MHNY01000012">
    <property type="protein sequence ID" value="OGZ56439.1"/>
    <property type="molecule type" value="Genomic_DNA"/>
</dbReference>
<dbReference type="Proteomes" id="UP000178186">
    <property type="component" value="Unassembled WGS sequence"/>
</dbReference>
<dbReference type="AlphaFoldDB" id="A0A1G2H254"/>
<dbReference type="SUPFAM" id="SSF53335">
    <property type="entry name" value="S-adenosyl-L-methionine-dependent methyltransferases"/>
    <property type="match status" value="1"/>
</dbReference>
<dbReference type="InterPro" id="IPR029063">
    <property type="entry name" value="SAM-dependent_MTases_sf"/>
</dbReference>
<dbReference type="Gene3D" id="3.40.50.150">
    <property type="entry name" value="Vaccinia Virus protein VP39"/>
    <property type="match status" value="1"/>
</dbReference>
<dbReference type="Gene3D" id="3.90.550.10">
    <property type="entry name" value="Spore Coat Polysaccharide Biosynthesis Protein SpsA, Chain A"/>
    <property type="match status" value="1"/>
</dbReference>
<feature type="domain" description="Glycosyltransferase 2-like" evidence="1">
    <location>
        <begin position="233"/>
        <end position="363"/>
    </location>
</feature>
<dbReference type="InterPro" id="IPR001173">
    <property type="entry name" value="Glyco_trans_2-like"/>
</dbReference>
<gene>
    <name evidence="2" type="ORF">A3H64_02010</name>
</gene>
<accession>A0A1G2H254</accession>
<comment type="caution">
    <text evidence="2">The sequence shown here is derived from an EMBL/GenBank/DDBJ whole genome shotgun (WGS) entry which is preliminary data.</text>
</comment>
<protein>
    <submittedName>
        <fullName evidence="2">Glycosyl transferase</fullName>
    </submittedName>
</protein>
<keyword evidence="2" id="KW-0808">Transferase</keyword>
<evidence type="ECO:0000313" key="3">
    <source>
        <dbReference type="Proteomes" id="UP000178186"/>
    </source>
</evidence>
<dbReference type="GO" id="GO:0016740">
    <property type="term" value="F:transferase activity"/>
    <property type="evidence" value="ECO:0007669"/>
    <property type="project" value="UniProtKB-KW"/>
</dbReference>
<dbReference type="PANTHER" id="PTHR10859">
    <property type="entry name" value="GLYCOSYL TRANSFERASE"/>
    <property type="match status" value="1"/>
</dbReference>
<dbReference type="CDD" id="cd02440">
    <property type="entry name" value="AdoMet_MTases"/>
    <property type="match status" value="1"/>
</dbReference>
<evidence type="ECO:0000313" key="2">
    <source>
        <dbReference type="EMBL" id="OGZ56439.1"/>
    </source>
</evidence>
<dbReference type="Pfam" id="PF00535">
    <property type="entry name" value="Glycos_transf_2"/>
    <property type="match status" value="1"/>
</dbReference>
<evidence type="ECO:0000259" key="1">
    <source>
        <dbReference type="Pfam" id="PF00535"/>
    </source>
</evidence>
<dbReference type="CDD" id="cd04179">
    <property type="entry name" value="DPM_DPG-synthase_like"/>
    <property type="match status" value="1"/>
</dbReference>
<reference evidence="2 3" key="1">
    <citation type="journal article" date="2016" name="Nat. Commun.">
        <title>Thousands of microbial genomes shed light on interconnected biogeochemical processes in an aquifer system.</title>
        <authorList>
            <person name="Anantharaman K."/>
            <person name="Brown C.T."/>
            <person name="Hug L.A."/>
            <person name="Sharon I."/>
            <person name="Castelle C.J."/>
            <person name="Probst A.J."/>
            <person name="Thomas B.C."/>
            <person name="Singh A."/>
            <person name="Wilkins M.J."/>
            <person name="Karaoz U."/>
            <person name="Brodie E.L."/>
            <person name="Williams K.H."/>
            <person name="Hubbard S.S."/>
            <person name="Banfield J.F."/>
        </authorList>
    </citation>
    <scope>NUCLEOTIDE SEQUENCE [LARGE SCALE GENOMIC DNA]</scope>
</reference>